<name>A0ABT7XHR2_9NEIS</name>
<dbReference type="InterPro" id="IPR002109">
    <property type="entry name" value="Glutaredoxin"/>
</dbReference>
<keyword evidence="3" id="KW-0479">Metal-binding</keyword>
<gene>
    <name evidence="9" type="primary">grxD</name>
    <name evidence="9" type="ORF">QU481_00255</name>
</gene>
<keyword evidence="2" id="KW-0001">2Fe-2S</keyword>
<dbReference type="NCBIfam" id="TIGR00365">
    <property type="entry name" value="Grx4 family monothiol glutaredoxin"/>
    <property type="match status" value="1"/>
</dbReference>
<protein>
    <recommendedName>
        <fullName evidence="7">Glutaredoxin</fullName>
    </recommendedName>
</protein>
<evidence type="ECO:0000256" key="1">
    <source>
        <dbReference type="ARBA" id="ARBA00009630"/>
    </source>
</evidence>
<comment type="similarity">
    <text evidence="1 7">Belongs to the glutaredoxin family. Monothiol subfamily.</text>
</comment>
<comment type="caution">
    <text evidence="9">The sequence shown here is derived from an EMBL/GenBank/DDBJ whole genome shotgun (WGS) entry which is preliminary data.</text>
</comment>
<evidence type="ECO:0000256" key="3">
    <source>
        <dbReference type="ARBA" id="ARBA00022723"/>
    </source>
</evidence>
<keyword evidence="6" id="KW-0676">Redox-active center</keyword>
<dbReference type="InterPro" id="IPR014434">
    <property type="entry name" value="Monothiol_GRX"/>
</dbReference>
<evidence type="ECO:0000256" key="5">
    <source>
        <dbReference type="ARBA" id="ARBA00023014"/>
    </source>
</evidence>
<dbReference type="InterPro" id="IPR033658">
    <property type="entry name" value="GRX_PICOT-like"/>
</dbReference>
<reference evidence="9" key="1">
    <citation type="submission" date="2023-06" db="EMBL/GenBank/DDBJ databases">
        <authorList>
            <person name="Zhang S."/>
        </authorList>
    </citation>
    <scope>NUCLEOTIDE SEQUENCE</scope>
    <source>
        <strain evidence="9">SG2303</strain>
    </source>
</reference>
<organism evidence="9 10">
    <name type="scientific">Crenobacter oryzisoli</name>
    <dbReference type="NCBI Taxonomy" id="3056844"/>
    <lineage>
        <taxon>Bacteria</taxon>
        <taxon>Pseudomonadati</taxon>
        <taxon>Pseudomonadota</taxon>
        <taxon>Betaproteobacteria</taxon>
        <taxon>Neisseriales</taxon>
        <taxon>Neisseriaceae</taxon>
        <taxon>Crenobacter</taxon>
    </lineage>
</organism>
<evidence type="ECO:0000256" key="4">
    <source>
        <dbReference type="ARBA" id="ARBA00023004"/>
    </source>
</evidence>
<keyword evidence="5" id="KW-0411">Iron-sulfur</keyword>
<accession>A0ABT7XHR2</accession>
<dbReference type="InterPro" id="IPR036249">
    <property type="entry name" value="Thioredoxin-like_sf"/>
</dbReference>
<proteinExistence type="inferred from homology"/>
<dbReference type="SUPFAM" id="SSF52833">
    <property type="entry name" value="Thioredoxin-like"/>
    <property type="match status" value="1"/>
</dbReference>
<feature type="domain" description="Glutaredoxin" evidence="8">
    <location>
        <begin position="16"/>
        <end position="81"/>
    </location>
</feature>
<evidence type="ECO:0000313" key="9">
    <source>
        <dbReference type="EMBL" id="MDN0073330.1"/>
    </source>
</evidence>
<evidence type="ECO:0000256" key="7">
    <source>
        <dbReference type="PIRNR" id="PIRNR005894"/>
    </source>
</evidence>
<dbReference type="InterPro" id="IPR004480">
    <property type="entry name" value="Monothiol_GRX-rel"/>
</dbReference>
<sequence>MDIQEALRHTVTTHPVVLFMKGSPKFPQCGFSARAVQILQACGLESFTAIDVLADPAVRQGIKEYSNWPTIPQLYVSGEFIGGSDIMTEMYQSGELQELIKGLNAAE</sequence>
<evidence type="ECO:0000313" key="10">
    <source>
        <dbReference type="Proteomes" id="UP001168540"/>
    </source>
</evidence>
<evidence type="ECO:0000259" key="8">
    <source>
        <dbReference type="Pfam" id="PF00462"/>
    </source>
</evidence>
<keyword evidence="10" id="KW-1185">Reference proteome</keyword>
<dbReference type="EMBL" id="JAUEDK010000001">
    <property type="protein sequence ID" value="MDN0073330.1"/>
    <property type="molecule type" value="Genomic_DNA"/>
</dbReference>
<evidence type="ECO:0000256" key="6">
    <source>
        <dbReference type="ARBA" id="ARBA00023284"/>
    </source>
</evidence>
<dbReference type="Proteomes" id="UP001168540">
    <property type="component" value="Unassembled WGS sequence"/>
</dbReference>
<evidence type="ECO:0000256" key="2">
    <source>
        <dbReference type="ARBA" id="ARBA00022714"/>
    </source>
</evidence>
<dbReference type="RefSeq" id="WP_289827849.1">
    <property type="nucleotide sequence ID" value="NZ_JAUEDK010000001.1"/>
</dbReference>
<dbReference type="CDD" id="cd03028">
    <property type="entry name" value="GRX_PICOT_like"/>
    <property type="match status" value="1"/>
</dbReference>
<keyword evidence="4" id="KW-0408">Iron</keyword>
<dbReference type="PANTHER" id="PTHR10293">
    <property type="entry name" value="GLUTAREDOXIN FAMILY MEMBER"/>
    <property type="match status" value="1"/>
</dbReference>
<dbReference type="Pfam" id="PF00462">
    <property type="entry name" value="Glutaredoxin"/>
    <property type="match status" value="1"/>
</dbReference>
<dbReference type="PROSITE" id="PS51354">
    <property type="entry name" value="GLUTAREDOXIN_2"/>
    <property type="match status" value="1"/>
</dbReference>
<dbReference type="PANTHER" id="PTHR10293:SF72">
    <property type="entry name" value="MONOTHIOL GLUTAREDOXIN-S14, CHLOROPLASTIC"/>
    <property type="match status" value="1"/>
</dbReference>
<dbReference type="Gene3D" id="3.40.30.10">
    <property type="entry name" value="Glutaredoxin"/>
    <property type="match status" value="1"/>
</dbReference>
<dbReference type="PIRSF" id="PIRSF005894">
    <property type="entry name" value="Monothiol_GRX"/>
    <property type="match status" value="1"/>
</dbReference>